<evidence type="ECO:0000313" key="3">
    <source>
        <dbReference type="Proteomes" id="UP001420932"/>
    </source>
</evidence>
<gene>
    <name evidence="2" type="ORF">Syun_029718</name>
</gene>
<feature type="compositionally biased region" description="Low complexity" evidence="1">
    <location>
        <begin position="1"/>
        <end position="19"/>
    </location>
</feature>
<proteinExistence type="predicted"/>
<dbReference type="AlphaFoldDB" id="A0AAP0EEE9"/>
<name>A0AAP0EEE9_9MAGN</name>
<evidence type="ECO:0000256" key="1">
    <source>
        <dbReference type="SAM" id="MobiDB-lite"/>
    </source>
</evidence>
<comment type="caution">
    <text evidence="2">The sequence shown here is derived from an EMBL/GenBank/DDBJ whole genome shotgun (WGS) entry which is preliminary data.</text>
</comment>
<sequence length="67" mass="7023">MGSRSSSEVETTTSQRQASGGAGQSGGDGQNAVEPKHNPSAPFPGGPFDYPKFLFNKYPLTLCESLC</sequence>
<protein>
    <submittedName>
        <fullName evidence="2">Uncharacterized protein</fullName>
    </submittedName>
</protein>
<evidence type="ECO:0000313" key="2">
    <source>
        <dbReference type="EMBL" id="KAK9087324.1"/>
    </source>
</evidence>
<organism evidence="2 3">
    <name type="scientific">Stephania yunnanensis</name>
    <dbReference type="NCBI Taxonomy" id="152371"/>
    <lineage>
        <taxon>Eukaryota</taxon>
        <taxon>Viridiplantae</taxon>
        <taxon>Streptophyta</taxon>
        <taxon>Embryophyta</taxon>
        <taxon>Tracheophyta</taxon>
        <taxon>Spermatophyta</taxon>
        <taxon>Magnoliopsida</taxon>
        <taxon>Ranunculales</taxon>
        <taxon>Menispermaceae</taxon>
        <taxon>Menispermoideae</taxon>
        <taxon>Cissampelideae</taxon>
        <taxon>Stephania</taxon>
    </lineage>
</organism>
<accession>A0AAP0EEE9</accession>
<keyword evidence="3" id="KW-1185">Reference proteome</keyword>
<dbReference type="EMBL" id="JBBNAF010000013">
    <property type="protein sequence ID" value="KAK9087324.1"/>
    <property type="molecule type" value="Genomic_DNA"/>
</dbReference>
<dbReference type="Proteomes" id="UP001420932">
    <property type="component" value="Unassembled WGS sequence"/>
</dbReference>
<reference evidence="2 3" key="1">
    <citation type="submission" date="2024-01" db="EMBL/GenBank/DDBJ databases">
        <title>Genome assemblies of Stephania.</title>
        <authorList>
            <person name="Yang L."/>
        </authorList>
    </citation>
    <scope>NUCLEOTIDE SEQUENCE [LARGE SCALE GENOMIC DNA]</scope>
    <source>
        <strain evidence="2">YNDBR</strain>
        <tissue evidence="2">Leaf</tissue>
    </source>
</reference>
<feature type="region of interest" description="Disordered" evidence="1">
    <location>
        <begin position="1"/>
        <end position="46"/>
    </location>
</feature>
<feature type="compositionally biased region" description="Gly residues" evidence="1">
    <location>
        <begin position="20"/>
        <end position="29"/>
    </location>
</feature>